<evidence type="ECO:0000313" key="9">
    <source>
        <dbReference type="Proteomes" id="UP001595711"/>
    </source>
</evidence>
<dbReference type="Pfam" id="PF03668">
    <property type="entry name" value="RapZ-like_N"/>
    <property type="match status" value="1"/>
</dbReference>
<evidence type="ECO:0000313" key="8">
    <source>
        <dbReference type="EMBL" id="MFC3674716.1"/>
    </source>
</evidence>
<feature type="binding site" evidence="4">
    <location>
        <begin position="15"/>
        <end position="22"/>
    </location>
    <ligand>
        <name>ATP</name>
        <dbReference type="ChEBI" id="CHEBI:30616"/>
    </ligand>
</feature>
<protein>
    <submittedName>
        <fullName evidence="8">RNase adapter RapZ</fullName>
    </submittedName>
</protein>
<evidence type="ECO:0000256" key="5">
    <source>
        <dbReference type="SAM" id="MobiDB-lite"/>
    </source>
</evidence>
<dbReference type="InterPro" id="IPR053930">
    <property type="entry name" value="RapZ-like_N"/>
</dbReference>
<dbReference type="Proteomes" id="UP001595711">
    <property type="component" value="Unassembled WGS sequence"/>
</dbReference>
<evidence type="ECO:0000259" key="7">
    <source>
        <dbReference type="Pfam" id="PF22740"/>
    </source>
</evidence>
<dbReference type="NCBIfam" id="NF003828">
    <property type="entry name" value="PRK05416.1"/>
    <property type="match status" value="1"/>
</dbReference>
<name>A0ABV7VDL7_9PROT</name>
<dbReference type="InterPro" id="IPR027417">
    <property type="entry name" value="P-loop_NTPase"/>
</dbReference>
<feature type="compositionally biased region" description="Basic and acidic residues" evidence="5">
    <location>
        <begin position="284"/>
        <end position="301"/>
    </location>
</feature>
<organism evidence="8 9">
    <name type="scientific">Ferrovibrio xuzhouensis</name>
    <dbReference type="NCBI Taxonomy" id="1576914"/>
    <lineage>
        <taxon>Bacteria</taxon>
        <taxon>Pseudomonadati</taxon>
        <taxon>Pseudomonadota</taxon>
        <taxon>Alphaproteobacteria</taxon>
        <taxon>Rhodospirillales</taxon>
        <taxon>Rhodospirillaceae</taxon>
        <taxon>Ferrovibrio</taxon>
    </lineage>
</organism>
<dbReference type="PIRSF" id="PIRSF005052">
    <property type="entry name" value="P-loopkin"/>
    <property type="match status" value="1"/>
</dbReference>
<dbReference type="HAMAP" id="MF_00636">
    <property type="entry name" value="RapZ_like"/>
    <property type="match status" value="1"/>
</dbReference>
<dbReference type="Pfam" id="PF22740">
    <property type="entry name" value="PapZ_C"/>
    <property type="match status" value="1"/>
</dbReference>
<dbReference type="Gene3D" id="3.40.50.300">
    <property type="entry name" value="P-loop containing nucleotide triphosphate hydrolases"/>
    <property type="match status" value="1"/>
</dbReference>
<keyword evidence="9" id="KW-1185">Reference proteome</keyword>
<dbReference type="PANTHER" id="PTHR30448">
    <property type="entry name" value="RNASE ADAPTER PROTEIN RAPZ"/>
    <property type="match status" value="1"/>
</dbReference>
<sequence length="301" mass="32934">MTAAPHRPRLAIVSGLSGAGKSTALKLLEDAGYEAVDNLPVSLLPRLTQPGEADAQAAQHGIAVGVDSRTRDFQPDRLLAILGDIRQRGDLDVQLVYFDCDDDVLLRRFTATRRRHPLAGDRPVSDGIAAERHLMAPLKAEADLVIDTSTLALPGLRQVLASQFALDDQTGPGIMIVSFSYRHGLPREADLVFDVRFLRNPHYDEQLRARTGEDPAVAAYIAADPDYPGFFSRLTGMLEALLPRYGAEGKRYLTIALGCTGGQHRSVFVAEQLAQALRNSGQHVDIRHRDRDQALADATRK</sequence>
<evidence type="ECO:0000256" key="3">
    <source>
        <dbReference type="ARBA" id="ARBA00023134"/>
    </source>
</evidence>
<dbReference type="InterPro" id="IPR053931">
    <property type="entry name" value="RapZ_C"/>
</dbReference>
<reference evidence="9" key="1">
    <citation type="journal article" date="2019" name="Int. J. Syst. Evol. Microbiol.">
        <title>The Global Catalogue of Microorganisms (GCM) 10K type strain sequencing project: providing services to taxonomists for standard genome sequencing and annotation.</title>
        <authorList>
            <consortium name="The Broad Institute Genomics Platform"/>
            <consortium name="The Broad Institute Genome Sequencing Center for Infectious Disease"/>
            <person name="Wu L."/>
            <person name="Ma J."/>
        </authorList>
    </citation>
    <scope>NUCLEOTIDE SEQUENCE [LARGE SCALE GENOMIC DNA]</scope>
    <source>
        <strain evidence="9">KCTC 42182</strain>
    </source>
</reference>
<evidence type="ECO:0000256" key="4">
    <source>
        <dbReference type="HAMAP-Rule" id="MF_00636"/>
    </source>
</evidence>
<dbReference type="InterPro" id="IPR005337">
    <property type="entry name" value="RapZ-like"/>
</dbReference>
<keyword evidence="3 4" id="KW-0342">GTP-binding</keyword>
<proteinExistence type="inferred from homology"/>
<gene>
    <name evidence="8" type="primary">rapZ</name>
    <name evidence="8" type="ORF">ACFOOQ_04120</name>
</gene>
<dbReference type="RefSeq" id="WP_379722104.1">
    <property type="nucleotide sequence ID" value="NZ_JBHRYJ010000001.1"/>
</dbReference>
<dbReference type="PANTHER" id="PTHR30448:SF0">
    <property type="entry name" value="RNASE ADAPTER PROTEIN RAPZ"/>
    <property type="match status" value="1"/>
</dbReference>
<keyword evidence="2 4" id="KW-0067">ATP-binding</keyword>
<evidence type="ECO:0000259" key="6">
    <source>
        <dbReference type="Pfam" id="PF03668"/>
    </source>
</evidence>
<evidence type="ECO:0000256" key="1">
    <source>
        <dbReference type="ARBA" id="ARBA00022741"/>
    </source>
</evidence>
<keyword evidence="1 4" id="KW-0547">Nucleotide-binding</keyword>
<accession>A0ABV7VDL7</accession>
<dbReference type="EMBL" id="JBHRYJ010000001">
    <property type="protein sequence ID" value="MFC3674716.1"/>
    <property type="molecule type" value="Genomic_DNA"/>
</dbReference>
<feature type="domain" description="RapZ C-terminal" evidence="7">
    <location>
        <begin position="174"/>
        <end position="290"/>
    </location>
</feature>
<feature type="binding site" evidence="4">
    <location>
        <begin position="67"/>
        <end position="70"/>
    </location>
    <ligand>
        <name>GTP</name>
        <dbReference type="ChEBI" id="CHEBI:37565"/>
    </ligand>
</feature>
<feature type="region of interest" description="Disordered" evidence="5">
    <location>
        <begin position="281"/>
        <end position="301"/>
    </location>
</feature>
<feature type="domain" description="RapZ-like N-terminal" evidence="6">
    <location>
        <begin position="10"/>
        <end position="165"/>
    </location>
</feature>
<dbReference type="SUPFAM" id="SSF52540">
    <property type="entry name" value="P-loop containing nucleoside triphosphate hydrolases"/>
    <property type="match status" value="1"/>
</dbReference>
<evidence type="ECO:0000256" key="2">
    <source>
        <dbReference type="ARBA" id="ARBA00022840"/>
    </source>
</evidence>
<comment type="caution">
    <text evidence="8">The sequence shown here is derived from an EMBL/GenBank/DDBJ whole genome shotgun (WGS) entry which is preliminary data.</text>
</comment>